<dbReference type="InterPro" id="IPR042252">
    <property type="entry name" value="MtfA_N"/>
</dbReference>
<dbReference type="OrthoDB" id="9786424at2"/>
<evidence type="ECO:0008006" key="3">
    <source>
        <dbReference type="Google" id="ProtNLM"/>
    </source>
</evidence>
<evidence type="ECO:0000313" key="1">
    <source>
        <dbReference type="EMBL" id="SEG60090.1"/>
    </source>
</evidence>
<dbReference type="Proteomes" id="UP000236752">
    <property type="component" value="Unassembled WGS sequence"/>
</dbReference>
<dbReference type="PANTHER" id="PTHR30164">
    <property type="entry name" value="MTFA PEPTIDASE"/>
    <property type="match status" value="1"/>
</dbReference>
<dbReference type="InterPro" id="IPR024079">
    <property type="entry name" value="MetalloPept_cat_dom_sf"/>
</dbReference>
<gene>
    <name evidence="1" type="ORF">SAMN04488045_3549</name>
</gene>
<dbReference type="EMBL" id="FNUZ01000007">
    <property type="protein sequence ID" value="SEG60090.1"/>
    <property type="molecule type" value="Genomic_DNA"/>
</dbReference>
<dbReference type="CDD" id="cd20169">
    <property type="entry name" value="Peptidase_M90_mtfA"/>
    <property type="match status" value="1"/>
</dbReference>
<proteinExistence type="predicted"/>
<dbReference type="GO" id="GO:0004177">
    <property type="term" value="F:aminopeptidase activity"/>
    <property type="evidence" value="ECO:0007669"/>
    <property type="project" value="TreeGrafter"/>
</dbReference>
<reference evidence="1 2" key="1">
    <citation type="submission" date="2016-10" db="EMBL/GenBank/DDBJ databases">
        <authorList>
            <person name="de Groot N.N."/>
        </authorList>
    </citation>
    <scope>NUCLEOTIDE SEQUENCE [LARGE SCALE GENOMIC DNA]</scope>
    <source>
        <strain evidence="1 2">DSM 26915</strain>
    </source>
</reference>
<organism evidence="1 2">
    <name type="scientific">Thalassococcus halodurans</name>
    <dbReference type="NCBI Taxonomy" id="373675"/>
    <lineage>
        <taxon>Bacteria</taxon>
        <taxon>Pseudomonadati</taxon>
        <taxon>Pseudomonadota</taxon>
        <taxon>Alphaproteobacteria</taxon>
        <taxon>Rhodobacterales</taxon>
        <taxon>Roseobacteraceae</taxon>
        <taxon>Thalassococcus</taxon>
    </lineage>
</organism>
<dbReference type="InterPro" id="IPR010384">
    <property type="entry name" value="MtfA_fam"/>
</dbReference>
<evidence type="ECO:0000313" key="2">
    <source>
        <dbReference type="Proteomes" id="UP000236752"/>
    </source>
</evidence>
<dbReference type="Gene3D" id="1.10.472.150">
    <property type="entry name" value="Glucose-regulated metallo-peptidase M90, N-terminal domain"/>
    <property type="match status" value="1"/>
</dbReference>
<dbReference type="AlphaFoldDB" id="A0A1H6BHB8"/>
<keyword evidence="2" id="KW-1185">Reference proteome</keyword>
<dbReference type="PANTHER" id="PTHR30164:SF2">
    <property type="entry name" value="PROTEIN MTFA"/>
    <property type="match status" value="1"/>
</dbReference>
<dbReference type="GO" id="GO:0008237">
    <property type="term" value="F:metallopeptidase activity"/>
    <property type="evidence" value="ECO:0007669"/>
    <property type="project" value="InterPro"/>
</dbReference>
<name>A0A1H6BHB8_9RHOB</name>
<dbReference type="GO" id="GO:0005829">
    <property type="term" value="C:cytosol"/>
    <property type="evidence" value="ECO:0007669"/>
    <property type="project" value="TreeGrafter"/>
</dbReference>
<dbReference type="Pfam" id="PF06167">
    <property type="entry name" value="Peptidase_M90"/>
    <property type="match status" value="1"/>
</dbReference>
<dbReference type="Gene3D" id="3.40.390.10">
    <property type="entry name" value="Collagenase (Catalytic Domain)"/>
    <property type="match status" value="1"/>
</dbReference>
<accession>A0A1H6BHB8</accession>
<protein>
    <recommendedName>
        <fullName evidence="3">Mlc titration factor A</fullName>
    </recommendedName>
</protein>
<dbReference type="RefSeq" id="WP_103911686.1">
    <property type="nucleotide sequence ID" value="NZ_FNUZ01000007.1"/>
</dbReference>
<dbReference type="SUPFAM" id="SSF55486">
    <property type="entry name" value="Metalloproteases ('zincins'), catalytic domain"/>
    <property type="match status" value="1"/>
</dbReference>
<sequence>MPILVLTIVILGLGYRLYRRRAKAQLRKDWLATPLTDHERAIVHEQVPLVRTLPDHLQQKLEGKINLFLSEFDFYGYNGLEITEEIELSIAAQACILVMNTDAWFDHLTNVMVYPGAFRAKQAHHDGYVVTEVNETRSGESWSRGPVILSWDCVAQGAANDKDGHNVVFHEFAHQLDDLTGHTNGVPILGKDQTFARWERVILDAFDRHVANTERGRKTAMDPYGAENHQEFFAVAIETFFEKPERFKKEEPEVYAELSKLLRLDPLEWTK</sequence>